<evidence type="ECO:0008006" key="3">
    <source>
        <dbReference type="Google" id="ProtNLM"/>
    </source>
</evidence>
<dbReference type="EMBL" id="NGKB01000018">
    <property type="protein sequence ID" value="RSU10365.1"/>
    <property type="molecule type" value="Genomic_DNA"/>
</dbReference>
<reference evidence="1 2" key="1">
    <citation type="submission" date="2017-05" db="EMBL/GenBank/DDBJ databases">
        <title>Vagococcus spp. assemblies.</title>
        <authorList>
            <person name="Gulvik C.A."/>
        </authorList>
    </citation>
    <scope>NUCLEOTIDE SEQUENCE [LARGE SCALE GENOMIC DNA]</scope>
    <source>
        <strain evidence="1 2">SS1714</strain>
    </source>
</reference>
<dbReference type="GeneID" id="95582122"/>
<dbReference type="InterPro" id="IPR013321">
    <property type="entry name" value="Arc_rbn_hlx_hlx"/>
</dbReference>
<proteinExistence type="predicted"/>
<dbReference type="AlphaFoldDB" id="A0A430AQM8"/>
<dbReference type="Gene3D" id="1.10.1220.10">
    <property type="entry name" value="Met repressor-like"/>
    <property type="match status" value="1"/>
</dbReference>
<dbReference type="RefSeq" id="WP_126796172.1">
    <property type="nucleotide sequence ID" value="NZ_CP060721.1"/>
</dbReference>
<name>A0A430AQM8_9ENTE</name>
<dbReference type="OrthoDB" id="2193558at2"/>
<sequence>MSKKDLKIRGVEPDIVFKLDNLAKQKAISREEYMRQLLESHVQSDVVNFEVNRYEELVKSNLEIIRINTELMGQVRELLDEIAYGKIKDGMEGE</sequence>
<dbReference type="Proteomes" id="UP000288028">
    <property type="component" value="Unassembled WGS sequence"/>
</dbReference>
<dbReference type="GO" id="GO:0006355">
    <property type="term" value="P:regulation of DNA-templated transcription"/>
    <property type="evidence" value="ECO:0007669"/>
    <property type="project" value="InterPro"/>
</dbReference>
<evidence type="ECO:0000313" key="1">
    <source>
        <dbReference type="EMBL" id="RSU10365.1"/>
    </source>
</evidence>
<evidence type="ECO:0000313" key="2">
    <source>
        <dbReference type="Proteomes" id="UP000288028"/>
    </source>
</evidence>
<comment type="caution">
    <text evidence="1">The sequence shown here is derived from an EMBL/GenBank/DDBJ whole genome shotgun (WGS) entry which is preliminary data.</text>
</comment>
<gene>
    <name evidence="1" type="ORF">CBF28_13690</name>
</gene>
<keyword evidence="2" id="KW-1185">Reference proteome</keyword>
<accession>A0A430AQM8</accession>
<organism evidence="1 2">
    <name type="scientific">Vagococcus carniphilus</name>
    <dbReference type="NCBI Taxonomy" id="218144"/>
    <lineage>
        <taxon>Bacteria</taxon>
        <taxon>Bacillati</taxon>
        <taxon>Bacillota</taxon>
        <taxon>Bacilli</taxon>
        <taxon>Lactobacillales</taxon>
        <taxon>Enterococcaceae</taxon>
        <taxon>Vagococcus</taxon>
    </lineage>
</organism>
<protein>
    <recommendedName>
        <fullName evidence="3">Ribbon-helix-helix protein CopG domain-containing protein</fullName>
    </recommendedName>
</protein>